<evidence type="ECO:0000256" key="6">
    <source>
        <dbReference type="SAM" id="Phobius"/>
    </source>
</evidence>
<sequence>MLALIRKEINTFFASAIGYLVIAIFLLINGLFLWVFRGPYNILNSGFADLSPFFQLAPWILLFLVPATTMRSFAEERKSGTLELLLTSSLKKREIVLGKFLGNFILIGIALLPSILYFITLYQLGNPVGNIDAASVFGSYIALFLLSASYTAIGIFSSSITQNQIIAFLIAALLSFLFYLGWNSLAEFDPSGVSGLFFEQLGMQFHYERISRGVIDTRDVVYFLLVLIVFLVMTAITLQKKTIVQKMKSIALSCIIGVIVVAIGNTYYKRFDLTHDQRFTLSEATKKLVRDIEVPIAIDVLLEGDFPSEFRRLQTETKQLLEEFNALNPKVKYIFIDPLKEEEIREETLQQLQQHGLTPMQVTVKESGKTETETVVPWAIVNYQDKSVRIPLVKHTIGASTEERVSNSIQQLEYAFADGLTKLLRSNKQKIALLKGNGQLHGLKIADFVRNLQKHYHLNSFPLDSANGNPLKTLEDLQNFDLIINTKPTQTFSENEKYVLDQYLMHGGKAIWMVEPVDMEIDSLLTPSGSALATIRDLQLNDLLFSYGVRINPVLVNDLISSPLVLASGEGNNTQFNTFPWFYNPLAKTKSEHPVIKNIEAVQFEFANQIDTLKNDIKKTILLQSSEKTKLEGVPKQISLDIIQKKPDLTSYNQGKQNLAVLLEGSFKSNYKNRVKPVKNEAHKDHGAPSKMIVIADGDIAKNYVRKNRPMELGYDPILNLQYGNKEFLMNAVNYLMDDSGLISVRSKKINIPFLEIEKVVRQKSTWQAINIIMPLLCLVLFGVAFIFLRKRKYKKPL</sequence>
<keyword evidence="10" id="KW-1185">Reference proteome</keyword>
<keyword evidence="2" id="KW-1003">Cell membrane</keyword>
<feature type="transmembrane region" description="Helical" evidence="6">
    <location>
        <begin position="165"/>
        <end position="182"/>
    </location>
</feature>
<dbReference type="InterPro" id="IPR019196">
    <property type="entry name" value="ABC_transp_unknown"/>
</dbReference>
<dbReference type="NCBIfam" id="TIGR03518">
    <property type="entry name" value="ABC_perm_GldF"/>
    <property type="match status" value="1"/>
</dbReference>
<feature type="domain" description="ABC-type uncharacterised transport system" evidence="7">
    <location>
        <begin position="428"/>
        <end position="732"/>
    </location>
</feature>
<accession>A0ABW5NEM2</accession>
<dbReference type="InterPro" id="IPR051449">
    <property type="entry name" value="ABC-2_transporter_component"/>
</dbReference>
<dbReference type="Pfam" id="PF09822">
    <property type="entry name" value="ABC_transp_aux"/>
    <property type="match status" value="1"/>
</dbReference>
<feature type="transmembrane region" description="Helical" evidence="6">
    <location>
        <begin position="131"/>
        <end position="153"/>
    </location>
</feature>
<evidence type="ECO:0000256" key="1">
    <source>
        <dbReference type="ARBA" id="ARBA00004651"/>
    </source>
</evidence>
<dbReference type="PANTHER" id="PTHR30294:SF29">
    <property type="entry name" value="MULTIDRUG ABC TRANSPORTER PERMEASE YBHS-RELATED"/>
    <property type="match status" value="1"/>
</dbReference>
<dbReference type="Pfam" id="PF12679">
    <property type="entry name" value="ABC2_membrane_2"/>
    <property type="match status" value="1"/>
</dbReference>
<feature type="domain" description="DUF7088" evidence="8">
    <location>
        <begin position="276"/>
        <end position="381"/>
    </location>
</feature>
<proteinExistence type="predicted"/>
<gene>
    <name evidence="9" type="primary">gldG</name>
    <name evidence="9" type="ORF">ACFSTE_21800</name>
</gene>
<protein>
    <submittedName>
        <fullName evidence="9">Gliding motility-associated ABC transporter substrate-binding protein GldG</fullName>
    </submittedName>
</protein>
<reference evidence="10" key="1">
    <citation type="journal article" date="2019" name="Int. J. Syst. Evol. Microbiol.">
        <title>The Global Catalogue of Microorganisms (GCM) 10K type strain sequencing project: providing services to taxonomists for standard genome sequencing and annotation.</title>
        <authorList>
            <consortium name="The Broad Institute Genomics Platform"/>
            <consortium name="The Broad Institute Genome Sequencing Center for Infectious Disease"/>
            <person name="Wu L."/>
            <person name="Ma J."/>
        </authorList>
    </citation>
    <scope>NUCLEOTIDE SEQUENCE [LARGE SCALE GENOMIC DNA]</scope>
    <source>
        <strain evidence="10">KCTC 42423</strain>
    </source>
</reference>
<dbReference type="PANTHER" id="PTHR30294">
    <property type="entry name" value="MEMBRANE COMPONENT OF ABC TRANSPORTER YHHJ-RELATED"/>
    <property type="match status" value="1"/>
</dbReference>
<dbReference type="Pfam" id="PF23357">
    <property type="entry name" value="DUF7088"/>
    <property type="match status" value="1"/>
</dbReference>
<feature type="transmembrane region" description="Helical" evidence="6">
    <location>
        <begin position="250"/>
        <end position="268"/>
    </location>
</feature>
<evidence type="ECO:0000313" key="9">
    <source>
        <dbReference type="EMBL" id="MFD2593487.1"/>
    </source>
</evidence>
<organism evidence="9 10">
    <name type="scientific">Aquimarina hainanensis</name>
    <dbReference type="NCBI Taxonomy" id="1578017"/>
    <lineage>
        <taxon>Bacteria</taxon>
        <taxon>Pseudomonadati</taxon>
        <taxon>Bacteroidota</taxon>
        <taxon>Flavobacteriia</taxon>
        <taxon>Flavobacteriales</taxon>
        <taxon>Flavobacteriaceae</taxon>
        <taxon>Aquimarina</taxon>
    </lineage>
</organism>
<evidence type="ECO:0000256" key="5">
    <source>
        <dbReference type="ARBA" id="ARBA00023136"/>
    </source>
</evidence>
<dbReference type="RefSeq" id="WP_378254083.1">
    <property type="nucleotide sequence ID" value="NZ_JBHSJV010000001.1"/>
</dbReference>
<comment type="subcellular location">
    <subcellularLocation>
        <location evidence="1">Cell membrane</location>
        <topology evidence="1">Multi-pass membrane protein</topology>
    </subcellularLocation>
</comment>
<name>A0ABW5NEM2_9FLAO</name>
<keyword evidence="5 6" id="KW-0472">Membrane</keyword>
<dbReference type="InterPro" id="IPR019860">
    <property type="entry name" value="Motility-assoc_ABC_perm_GldF"/>
</dbReference>
<feature type="transmembrane region" description="Helical" evidence="6">
    <location>
        <begin position="56"/>
        <end position="74"/>
    </location>
</feature>
<dbReference type="Proteomes" id="UP001597459">
    <property type="component" value="Unassembled WGS sequence"/>
</dbReference>
<evidence type="ECO:0000259" key="7">
    <source>
        <dbReference type="Pfam" id="PF09822"/>
    </source>
</evidence>
<comment type="caution">
    <text evidence="9">The sequence shown here is derived from an EMBL/GenBank/DDBJ whole genome shotgun (WGS) entry which is preliminary data.</text>
</comment>
<feature type="transmembrane region" description="Helical" evidence="6">
    <location>
        <begin position="769"/>
        <end position="789"/>
    </location>
</feature>
<evidence type="ECO:0000256" key="2">
    <source>
        <dbReference type="ARBA" id="ARBA00022475"/>
    </source>
</evidence>
<feature type="transmembrane region" description="Helical" evidence="6">
    <location>
        <begin position="220"/>
        <end position="238"/>
    </location>
</feature>
<evidence type="ECO:0000259" key="8">
    <source>
        <dbReference type="Pfam" id="PF23357"/>
    </source>
</evidence>
<evidence type="ECO:0000256" key="4">
    <source>
        <dbReference type="ARBA" id="ARBA00022989"/>
    </source>
</evidence>
<keyword evidence="4 6" id="KW-1133">Transmembrane helix</keyword>
<feature type="transmembrane region" description="Helical" evidence="6">
    <location>
        <begin position="95"/>
        <end position="119"/>
    </location>
</feature>
<keyword evidence="3 6" id="KW-0812">Transmembrane</keyword>
<evidence type="ECO:0000313" key="10">
    <source>
        <dbReference type="Proteomes" id="UP001597459"/>
    </source>
</evidence>
<dbReference type="InterPro" id="IPR019863">
    <property type="entry name" value="Motility-assoc_ABC-rel_GldG"/>
</dbReference>
<dbReference type="NCBIfam" id="TIGR03521">
    <property type="entry name" value="GldG"/>
    <property type="match status" value="1"/>
</dbReference>
<evidence type="ECO:0000256" key="3">
    <source>
        <dbReference type="ARBA" id="ARBA00022692"/>
    </source>
</evidence>
<dbReference type="InterPro" id="IPR055396">
    <property type="entry name" value="DUF7088"/>
</dbReference>
<feature type="transmembrane region" description="Helical" evidence="6">
    <location>
        <begin position="12"/>
        <end position="36"/>
    </location>
</feature>
<dbReference type="EMBL" id="JBHULX010000048">
    <property type="protein sequence ID" value="MFD2593487.1"/>
    <property type="molecule type" value="Genomic_DNA"/>
</dbReference>